<evidence type="ECO:0000313" key="2">
    <source>
        <dbReference type="EMBL" id="PSR88850.1"/>
    </source>
</evidence>
<protein>
    <submittedName>
        <fullName evidence="2">Uncharacterized protein</fullName>
    </submittedName>
</protein>
<accession>A0A2R6PC29</accession>
<dbReference type="OrthoDB" id="9973183at2759"/>
<name>A0A2R6PC29_9APHY</name>
<feature type="region of interest" description="Disordered" evidence="1">
    <location>
        <begin position="1"/>
        <end position="47"/>
    </location>
</feature>
<dbReference type="AlphaFoldDB" id="A0A2R6PC29"/>
<keyword evidence="3" id="KW-1185">Reference proteome</keyword>
<comment type="caution">
    <text evidence="2">The sequence shown here is derived from an EMBL/GenBank/DDBJ whole genome shotgun (WGS) entry which is preliminary data.</text>
</comment>
<sequence>MEQVAPIAPARGPQKATTTGAPAEAAGSVTKRINEPNNASPLNPDAANIWDKPEGPFTALSLVRIIMIYVENAEFKIQMMKHYRPIPDEECA</sequence>
<feature type="compositionally biased region" description="Low complexity" evidence="1">
    <location>
        <begin position="16"/>
        <end position="27"/>
    </location>
</feature>
<proteinExistence type="predicted"/>
<reference evidence="2 3" key="1">
    <citation type="submission" date="2018-02" db="EMBL/GenBank/DDBJ databases">
        <title>Genome sequence of the basidiomycete white-rot fungus Phlebia centrifuga.</title>
        <authorList>
            <person name="Granchi Z."/>
            <person name="Peng M."/>
            <person name="de Vries R.P."/>
            <person name="Hilden K."/>
            <person name="Makela M.R."/>
            <person name="Grigoriev I."/>
            <person name="Riley R."/>
        </authorList>
    </citation>
    <scope>NUCLEOTIDE SEQUENCE [LARGE SCALE GENOMIC DNA]</scope>
    <source>
        <strain evidence="2 3">FBCC195</strain>
    </source>
</reference>
<dbReference type="Proteomes" id="UP000186601">
    <property type="component" value="Unassembled WGS sequence"/>
</dbReference>
<evidence type="ECO:0000256" key="1">
    <source>
        <dbReference type="SAM" id="MobiDB-lite"/>
    </source>
</evidence>
<evidence type="ECO:0000313" key="3">
    <source>
        <dbReference type="Proteomes" id="UP000186601"/>
    </source>
</evidence>
<dbReference type="EMBL" id="MLYV02000502">
    <property type="protein sequence ID" value="PSR88850.1"/>
    <property type="molecule type" value="Genomic_DNA"/>
</dbReference>
<gene>
    <name evidence="2" type="ORF">PHLCEN_2v4999</name>
</gene>
<organism evidence="2 3">
    <name type="scientific">Hermanssonia centrifuga</name>
    <dbReference type="NCBI Taxonomy" id="98765"/>
    <lineage>
        <taxon>Eukaryota</taxon>
        <taxon>Fungi</taxon>
        <taxon>Dikarya</taxon>
        <taxon>Basidiomycota</taxon>
        <taxon>Agaricomycotina</taxon>
        <taxon>Agaricomycetes</taxon>
        <taxon>Polyporales</taxon>
        <taxon>Meruliaceae</taxon>
        <taxon>Hermanssonia</taxon>
    </lineage>
</organism>